<feature type="transmembrane region" description="Helical" evidence="1">
    <location>
        <begin position="56"/>
        <end position="74"/>
    </location>
</feature>
<dbReference type="Pfam" id="PF10990">
    <property type="entry name" value="DUF2809"/>
    <property type="match status" value="1"/>
</dbReference>
<keyword evidence="3" id="KW-1185">Reference proteome</keyword>
<proteinExistence type="predicted"/>
<sequence length="124" mass="14696">MKRKYYLLTFLILLITEFFIAIYIHDMFIRPYIGDVLIVILMYTFIRGIHQKKIKFLPIYLLLVAIVVEIAQYFNLAVNFQGNILMSTIIGRTFDIKDIYCYLVGTVIILMWEKIELYKVISNA</sequence>
<dbReference type="KEGG" id="vgu:HYG85_07240"/>
<evidence type="ECO:0000313" key="2">
    <source>
        <dbReference type="EMBL" id="QUH28717.1"/>
    </source>
</evidence>
<name>A0A8J8SBI6_9FIRM</name>
<reference evidence="2 3" key="1">
    <citation type="submission" date="2020-07" db="EMBL/GenBank/DDBJ databases">
        <title>Vallitalea guaymasensis genome.</title>
        <authorList>
            <person name="Postec A."/>
        </authorList>
    </citation>
    <scope>NUCLEOTIDE SEQUENCE [LARGE SCALE GENOMIC DNA]</scope>
    <source>
        <strain evidence="2 3">Ra1766G1</strain>
    </source>
</reference>
<evidence type="ECO:0000256" key="1">
    <source>
        <dbReference type="SAM" id="Phobius"/>
    </source>
</evidence>
<keyword evidence="1" id="KW-0472">Membrane</keyword>
<organism evidence="2 3">
    <name type="scientific">Vallitalea guaymasensis</name>
    <dbReference type="NCBI Taxonomy" id="1185412"/>
    <lineage>
        <taxon>Bacteria</taxon>
        <taxon>Bacillati</taxon>
        <taxon>Bacillota</taxon>
        <taxon>Clostridia</taxon>
        <taxon>Lachnospirales</taxon>
        <taxon>Vallitaleaceae</taxon>
        <taxon>Vallitalea</taxon>
    </lineage>
</organism>
<dbReference type="EMBL" id="CP058561">
    <property type="protein sequence ID" value="QUH28717.1"/>
    <property type="molecule type" value="Genomic_DNA"/>
</dbReference>
<evidence type="ECO:0000313" key="3">
    <source>
        <dbReference type="Proteomes" id="UP000677305"/>
    </source>
</evidence>
<keyword evidence="1" id="KW-1133">Transmembrane helix</keyword>
<dbReference type="InterPro" id="IPR021257">
    <property type="entry name" value="DUF2809"/>
</dbReference>
<protein>
    <submittedName>
        <fullName evidence="2">DUF2809 domain-containing protein</fullName>
    </submittedName>
</protein>
<dbReference type="Proteomes" id="UP000677305">
    <property type="component" value="Chromosome"/>
</dbReference>
<feature type="transmembrane region" description="Helical" evidence="1">
    <location>
        <begin position="31"/>
        <end position="49"/>
    </location>
</feature>
<feature type="transmembrane region" description="Helical" evidence="1">
    <location>
        <begin position="94"/>
        <end position="112"/>
    </location>
</feature>
<dbReference type="RefSeq" id="WP_212692928.1">
    <property type="nucleotide sequence ID" value="NZ_CP058561.1"/>
</dbReference>
<dbReference type="AlphaFoldDB" id="A0A8J8SBI6"/>
<accession>A0A8J8SBI6</accession>
<feature type="transmembrane region" description="Helical" evidence="1">
    <location>
        <begin position="5"/>
        <end position="25"/>
    </location>
</feature>
<keyword evidence="1" id="KW-0812">Transmembrane</keyword>
<gene>
    <name evidence="2" type="ORF">HYG85_07240</name>
</gene>